<evidence type="ECO:0000313" key="3">
    <source>
        <dbReference type="Proteomes" id="UP000481861"/>
    </source>
</evidence>
<dbReference type="AlphaFoldDB" id="A0A7C8M2Z8"/>
<name>A0A7C8M2Z8_9PLEO</name>
<keyword evidence="1" id="KW-1133">Transmembrane helix</keyword>
<accession>A0A7C8M2Z8</accession>
<evidence type="ECO:0000256" key="1">
    <source>
        <dbReference type="SAM" id="Phobius"/>
    </source>
</evidence>
<proteinExistence type="predicted"/>
<reference evidence="2 3" key="1">
    <citation type="submission" date="2020-01" db="EMBL/GenBank/DDBJ databases">
        <authorList>
            <consortium name="DOE Joint Genome Institute"/>
            <person name="Haridas S."/>
            <person name="Albert R."/>
            <person name="Binder M."/>
            <person name="Bloem J."/>
            <person name="Labutti K."/>
            <person name="Salamov A."/>
            <person name="Andreopoulos B."/>
            <person name="Baker S.E."/>
            <person name="Barry K."/>
            <person name="Bills G."/>
            <person name="Bluhm B.H."/>
            <person name="Cannon C."/>
            <person name="Castanera R."/>
            <person name="Culley D.E."/>
            <person name="Daum C."/>
            <person name="Ezra D."/>
            <person name="Gonzalez J.B."/>
            <person name="Henrissat B."/>
            <person name="Kuo A."/>
            <person name="Liang C."/>
            <person name="Lipzen A."/>
            <person name="Lutzoni F."/>
            <person name="Magnuson J."/>
            <person name="Mondo S."/>
            <person name="Nolan M."/>
            <person name="Ohm R."/>
            <person name="Pangilinan J."/>
            <person name="Park H.-J.H."/>
            <person name="Ramirez L."/>
            <person name="Alfaro M."/>
            <person name="Sun H."/>
            <person name="Tritt A."/>
            <person name="Yoshinaga Y."/>
            <person name="Zwiers L.-H.L."/>
            <person name="Turgeon B.G."/>
            <person name="Goodwin S.B."/>
            <person name="Spatafora J.W."/>
            <person name="Crous P.W."/>
            <person name="Grigoriev I.V."/>
        </authorList>
    </citation>
    <scope>NUCLEOTIDE SEQUENCE [LARGE SCALE GENOMIC DNA]</scope>
    <source>
        <strain evidence="2 3">CBS 611.86</strain>
    </source>
</reference>
<organism evidence="2 3">
    <name type="scientific">Massariosphaeria phaeospora</name>
    <dbReference type="NCBI Taxonomy" id="100035"/>
    <lineage>
        <taxon>Eukaryota</taxon>
        <taxon>Fungi</taxon>
        <taxon>Dikarya</taxon>
        <taxon>Ascomycota</taxon>
        <taxon>Pezizomycotina</taxon>
        <taxon>Dothideomycetes</taxon>
        <taxon>Pleosporomycetidae</taxon>
        <taxon>Pleosporales</taxon>
        <taxon>Pleosporales incertae sedis</taxon>
        <taxon>Massariosphaeria</taxon>
    </lineage>
</organism>
<keyword evidence="1" id="KW-0472">Membrane</keyword>
<evidence type="ECO:0000313" key="2">
    <source>
        <dbReference type="EMBL" id="KAF2866181.1"/>
    </source>
</evidence>
<keyword evidence="3" id="KW-1185">Reference proteome</keyword>
<dbReference type="Proteomes" id="UP000481861">
    <property type="component" value="Unassembled WGS sequence"/>
</dbReference>
<protein>
    <submittedName>
        <fullName evidence="2">Uncharacterized protein</fullName>
    </submittedName>
</protein>
<dbReference type="EMBL" id="JAADJZ010000029">
    <property type="protein sequence ID" value="KAF2866181.1"/>
    <property type="molecule type" value="Genomic_DNA"/>
</dbReference>
<keyword evidence="1" id="KW-0812">Transmembrane</keyword>
<feature type="transmembrane region" description="Helical" evidence="1">
    <location>
        <begin position="23"/>
        <end position="46"/>
    </location>
</feature>
<comment type="caution">
    <text evidence="2">The sequence shown here is derived from an EMBL/GenBank/DDBJ whole genome shotgun (WGS) entry which is preliminary data.</text>
</comment>
<sequence length="199" mass="22512">MSQDFIYTAKCKSPPDRLLREDAGFVFITLLLPVQTPYAYITIYYLPSIISHPAHHFIHSTLLCPSSRSLPTHSLTPAKSSTTTYLFSLPSHPISSHPIPLPKQNRQIMIDASIHFIKLGRTNQDSSTYSSHLISSHLISSYFHLISSHFRLTNKQTSPTTTTTATPITPINNLFLFPFAFCMIRFSAFVSKYPCIYMI</sequence>
<gene>
    <name evidence="2" type="ORF">BDV95DRAFT_214491</name>
</gene>